<organism evidence="3 5">
    <name type="scientific">Phytophthora rubi</name>
    <dbReference type="NCBI Taxonomy" id="129364"/>
    <lineage>
        <taxon>Eukaryota</taxon>
        <taxon>Sar</taxon>
        <taxon>Stramenopiles</taxon>
        <taxon>Oomycota</taxon>
        <taxon>Peronosporomycetes</taxon>
        <taxon>Peronosporales</taxon>
        <taxon>Peronosporaceae</taxon>
        <taxon>Phytophthora</taxon>
    </lineage>
</organism>
<evidence type="ECO:0000313" key="4">
    <source>
        <dbReference type="Proteomes" id="UP000429607"/>
    </source>
</evidence>
<protein>
    <submittedName>
        <fullName evidence="3">Uncharacterized protein</fullName>
    </submittedName>
</protein>
<comment type="caution">
    <text evidence="3">The sequence shown here is derived from an EMBL/GenBank/DDBJ whole genome shotgun (WGS) entry which is preliminary data.</text>
</comment>
<sequence length="704" mass="79809">MVLIRARRSKLASTVRQGDSEDGPSAQRQAQVRVRQENRRRAVLYDVSSPSGKRLPSVCLQPADARARRDLMRITQMEDKRMESEKKSAYEDEQNDSKHREHLNYRPPMDHIQNLHDLHTTVAKDCRGRVKLTPEQRMFAKLKQKFGSKQYGEVPDGTKPEWRLGYKNNIDTGSHAGVNGTFEPRDGTRERILDSRSATTLLPSSVAVAYPLKRSKIPVELIWREREDEVDAQVELPSSAESDVDNQVDTIQEKNNERSDPATPQHRRVVKKAPWCPASASKSPSSSSPRRRYPIERFTPKTFENASISPDQEHESSPSLNSFDHDGLQRYPIRSVEPFEPINDAQEEFAVDARCANRQQTLLTKVADTYARVRARMDRMKDPHLRYELPIEDATEHPRAYRLGLDDVPSTAMKPKKRKEQLKFRPKSAGTSLGFQTGCLGPKAGDLLTPERNGTEKVAGARRRPHSASITYFKSSTVYCMGPSTPSKPGCVSAGTDFRSVVDVECRKRQRDRDAILQKLSTRGLLHSIPLAQIFARLRREGLLNIDRRLQRSIFERMTLDEYMSACGCLNANMTPPLTASDRKQPDSPIKEIKRFSTNLINTELMAASSVDASPSLLATRNALAVSRQQFHLALEAFNLSPTDVNWFFSALDVTVSDRVQVWDAMCSVETLQHEHTALRRARVQQLQAPPSKDLEFFRRQSIT</sequence>
<dbReference type="Proteomes" id="UP000434957">
    <property type="component" value="Unassembled WGS sequence"/>
</dbReference>
<dbReference type="AlphaFoldDB" id="A0A6A4EYG4"/>
<reference evidence="3 5" key="1">
    <citation type="submission" date="2018-08" db="EMBL/GenBank/DDBJ databases">
        <title>Genomic investigation of the strawberry pathogen Phytophthora fragariae indicates pathogenicity is determined by transcriptional variation in three key races.</title>
        <authorList>
            <person name="Adams T.M."/>
            <person name="Armitage A.D."/>
            <person name="Sobczyk M.K."/>
            <person name="Bates H.J."/>
            <person name="Dunwell J.M."/>
            <person name="Nellist C.F."/>
            <person name="Harrison R.J."/>
        </authorList>
    </citation>
    <scope>NUCLEOTIDE SEQUENCE [LARGE SCALE GENOMIC DNA]</scope>
    <source>
        <strain evidence="2 4">SCRP249</strain>
        <strain evidence="3 5">SCRP333</strain>
    </source>
</reference>
<gene>
    <name evidence="2" type="ORF">PR001_g13627</name>
    <name evidence="3" type="ORF">PR003_g14747</name>
</gene>
<evidence type="ECO:0000313" key="5">
    <source>
        <dbReference type="Proteomes" id="UP000434957"/>
    </source>
</evidence>
<feature type="compositionally biased region" description="Low complexity" evidence="1">
    <location>
        <begin position="272"/>
        <end position="288"/>
    </location>
</feature>
<evidence type="ECO:0000256" key="1">
    <source>
        <dbReference type="SAM" id="MobiDB-lite"/>
    </source>
</evidence>
<dbReference type="EMBL" id="QXFT01000990">
    <property type="protein sequence ID" value="KAE9331978.1"/>
    <property type="molecule type" value="Genomic_DNA"/>
</dbReference>
<dbReference type="Proteomes" id="UP000429607">
    <property type="component" value="Unassembled WGS sequence"/>
</dbReference>
<dbReference type="EMBL" id="QXFV01000942">
    <property type="protein sequence ID" value="KAE9020350.1"/>
    <property type="molecule type" value="Genomic_DNA"/>
</dbReference>
<keyword evidence="5" id="KW-1185">Reference proteome</keyword>
<name>A0A6A4EYG4_9STRA</name>
<evidence type="ECO:0000313" key="2">
    <source>
        <dbReference type="EMBL" id="KAE9020350.1"/>
    </source>
</evidence>
<evidence type="ECO:0000313" key="3">
    <source>
        <dbReference type="EMBL" id="KAE9331978.1"/>
    </source>
</evidence>
<feature type="region of interest" description="Disordered" evidence="1">
    <location>
        <begin position="6"/>
        <end position="37"/>
    </location>
</feature>
<feature type="region of interest" description="Disordered" evidence="1">
    <location>
        <begin position="252"/>
        <end position="326"/>
    </location>
</feature>
<accession>A0A6A4EYG4</accession>
<proteinExistence type="predicted"/>
<feature type="region of interest" description="Disordered" evidence="1">
    <location>
        <begin position="78"/>
        <end position="98"/>
    </location>
</feature>